<reference evidence="1 2" key="1">
    <citation type="submission" date="2024-06" db="EMBL/GenBank/DDBJ databases">
        <title>Genomic Encyclopedia of Type Strains, Phase IV (KMG-IV): sequencing the most valuable type-strain genomes for metagenomic binning, comparative biology and taxonomic classification.</title>
        <authorList>
            <person name="Goeker M."/>
        </authorList>
    </citation>
    <scope>NUCLEOTIDE SEQUENCE [LARGE SCALE GENOMIC DNA]</scope>
    <source>
        <strain evidence="1 2">DSM 23650</strain>
    </source>
</reference>
<proteinExistence type="predicted"/>
<gene>
    <name evidence="1" type="ORF">ABID39_001069</name>
</gene>
<sequence length="43" mass="4782">MANLFDEKAGATNVADHLHDNLRFNDSGSSNAHDFVWSMEVDC</sequence>
<organism evidence="1 2">
    <name type="scientific">Bartonella japonica</name>
    <dbReference type="NCBI Taxonomy" id="357761"/>
    <lineage>
        <taxon>Bacteria</taxon>
        <taxon>Pseudomonadati</taxon>
        <taxon>Pseudomonadota</taxon>
        <taxon>Alphaproteobacteria</taxon>
        <taxon>Hyphomicrobiales</taxon>
        <taxon>Bartonellaceae</taxon>
        <taxon>Bartonella</taxon>
    </lineage>
</organism>
<evidence type="ECO:0000313" key="2">
    <source>
        <dbReference type="Proteomes" id="UP001549112"/>
    </source>
</evidence>
<evidence type="ECO:0000313" key="1">
    <source>
        <dbReference type="EMBL" id="MET3560375.1"/>
    </source>
</evidence>
<dbReference type="EMBL" id="JBEPLT010000009">
    <property type="protein sequence ID" value="MET3560375.1"/>
    <property type="molecule type" value="Genomic_DNA"/>
</dbReference>
<accession>A0ABV2FPJ2</accession>
<name>A0ABV2FPJ2_9HYPH</name>
<protein>
    <submittedName>
        <fullName evidence="1">Uncharacterized protein</fullName>
    </submittedName>
</protein>
<dbReference type="Proteomes" id="UP001549112">
    <property type="component" value="Unassembled WGS sequence"/>
</dbReference>
<keyword evidence="2" id="KW-1185">Reference proteome</keyword>
<comment type="caution">
    <text evidence="1">The sequence shown here is derived from an EMBL/GenBank/DDBJ whole genome shotgun (WGS) entry which is preliminary data.</text>
</comment>